<keyword evidence="2" id="KW-1185">Reference proteome</keyword>
<organism evidence="1 2">
    <name type="scientific">Paenibacillus phyllosphaerae</name>
    <dbReference type="NCBI Taxonomy" id="274593"/>
    <lineage>
        <taxon>Bacteria</taxon>
        <taxon>Bacillati</taxon>
        <taxon>Bacillota</taxon>
        <taxon>Bacilli</taxon>
        <taxon>Bacillales</taxon>
        <taxon>Paenibacillaceae</taxon>
        <taxon>Paenibacillus</taxon>
    </lineage>
</organism>
<dbReference type="AlphaFoldDB" id="A0A7W5FKI4"/>
<dbReference type="EMBL" id="JACHXK010000001">
    <property type="protein sequence ID" value="MBB3108205.1"/>
    <property type="molecule type" value="Genomic_DNA"/>
</dbReference>
<accession>A0A7W5FKI4</accession>
<sequence length="107" mass="12219">MMNVAQEVRNVYENFEIDKDILFFKVGRNGIVSFHGRNYNIKKIMPTEQLNGFIASGQFVKASSNCYVNVGKIIAIEDGMIRFDHGIESKLVPVSMWHQSHLRSLLS</sequence>
<evidence type="ECO:0000313" key="1">
    <source>
        <dbReference type="EMBL" id="MBB3108205.1"/>
    </source>
</evidence>
<proteinExistence type="predicted"/>
<gene>
    <name evidence="1" type="ORF">FHS18_000233</name>
</gene>
<dbReference type="Proteomes" id="UP000570361">
    <property type="component" value="Unassembled WGS sequence"/>
</dbReference>
<name>A0A7W5FKI4_9BACL</name>
<protein>
    <recommendedName>
        <fullName evidence="3">HTH LytTR-type domain-containing protein</fullName>
    </recommendedName>
</protein>
<reference evidence="1 2" key="1">
    <citation type="submission" date="2020-08" db="EMBL/GenBank/DDBJ databases">
        <title>Genomic Encyclopedia of Type Strains, Phase III (KMG-III): the genomes of soil and plant-associated and newly described type strains.</title>
        <authorList>
            <person name="Whitman W."/>
        </authorList>
    </citation>
    <scope>NUCLEOTIDE SEQUENCE [LARGE SCALE GENOMIC DNA]</scope>
    <source>
        <strain evidence="1 2">CECT 5862</strain>
    </source>
</reference>
<evidence type="ECO:0008006" key="3">
    <source>
        <dbReference type="Google" id="ProtNLM"/>
    </source>
</evidence>
<evidence type="ECO:0000313" key="2">
    <source>
        <dbReference type="Proteomes" id="UP000570361"/>
    </source>
</evidence>
<comment type="caution">
    <text evidence="1">The sequence shown here is derived from an EMBL/GenBank/DDBJ whole genome shotgun (WGS) entry which is preliminary data.</text>
</comment>